<organism evidence="1 2">
    <name type="scientific">Sphaerobolus stellatus (strain SS14)</name>
    <dbReference type="NCBI Taxonomy" id="990650"/>
    <lineage>
        <taxon>Eukaryota</taxon>
        <taxon>Fungi</taxon>
        <taxon>Dikarya</taxon>
        <taxon>Basidiomycota</taxon>
        <taxon>Agaricomycotina</taxon>
        <taxon>Agaricomycetes</taxon>
        <taxon>Phallomycetidae</taxon>
        <taxon>Geastrales</taxon>
        <taxon>Sphaerobolaceae</taxon>
        <taxon>Sphaerobolus</taxon>
    </lineage>
</organism>
<dbReference type="HOGENOM" id="CLU_000384_22_0_1"/>
<dbReference type="Proteomes" id="UP000054279">
    <property type="component" value="Unassembled WGS sequence"/>
</dbReference>
<gene>
    <name evidence="1" type="ORF">M422DRAFT_185637</name>
</gene>
<feature type="non-terminal residue" evidence="1">
    <location>
        <position position="1"/>
    </location>
</feature>
<name>A0A0C9TNL9_SPHS4</name>
<evidence type="ECO:0000313" key="2">
    <source>
        <dbReference type="Proteomes" id="UP000054279"/>
    </source>
</evidence>
<protein>
    <submittedName>
        <fullName evidence="1">Uncharacterized protein</fullName>
    </submittedName>
</protein>
<dbReference type="EMBL" id="KN837239">
    <property type="protein sequence ID" value="KIJ31623.1"/>
    <property type="molecule type" value="Genomic_DNA"/>
</dbReference>
<dbReference type="OrthoDB" id="8023605at2759"/>
<reference evidence="1 2" key="1">
    <citation type="submission" date="2014-06" db="EMBL/GenBank/DDBJ databases">
        <title>Evolutionary Origins and Diversification of the Mycorrhizal Mutualists.</title>
        <authorList>
            <consortium name="DOE Joint Genome Institute"/>
            <consortium name="Mycorrhizal Genomics Consortium"/>
            <person name="Kohler A."/>
            <person name="Kuo A."/>
            <person name="Nagy L.G."/>
            <person name="Floudas D."/>
            <person name="Copeland A."/>
            <person name="Barry K.W."/>
            <person name="Cichocki N."/>
            <person name="Veneault-Fourrey C."/>
            <person name="LaButti K."/>
            <person name="Lindquist E.A."/>
            <person name="Lipzen A."/>
            <person name="Lundell T."/>
            <person name="Morin E."/>
            <person name="Murat C."/>
            <person name="Riley R."/>
            <person name="Ohm R."/>
            <person name="Sun H."/>
            <person name="Tunlid A."/>
            <person name="Henrissat B."/>
            <person name="Grigoriev I.V."/>
            <person name="Hibbett D.S."/>
            <person name="Martin F."/>
        </authorList>
    </citation>
    <scope>NUCLEOTIDE SEQUENCE [LARGE SCALE GENOMIC DNA]</scope>
    <source>
        <strain evidence="1 2">SS14</strain>
    </source>
</reference>
<sequence>SPFYMVHGVEPILPFDVVEASFLVPKIDKPLTREELIAIRACHLEKQPNDLVLIKEPRYPSIAQFKKEHANLIVDYDFQPGSLVLVRNSIIDTDLLRKTKPRYLGPLLVVRRTRNKAYILAELNGAIHKNPYATFRIIPYYPRSHTIIPSLPSLMQPIFQKTTT</sequence>
<accession>A0A0C9TNL9</accession>
<keyword evidence="2" id="KW-1185">Reference proteome</keyword>
<dbReference type="AlphaFoldDB" id="A0A0C9TNL9"/>
<proteinExistence type="predicted"/>
<evidence type="ECO:0000313" key="1">
    <source>
        <dbReference type="EMBL" id="KIJ31623.1"/>
    </source>
</evidence>